<keyword evidence="3" id="KW-0418">Kinase</keyword>
<comment type="similarity">
    <text evidence="1">Belongs to the HipA Ser/Thr kinase family.</text>
</comment>
<evidence type="ECO:0000313" key="7">
    <source>
        <dbReference type="Proteomes" id="UP000626148"/>
    </source>
</evidence>
<dbReference type="PANTHER" id="PTHR37419:SF1">
    <property type="entry name" value="SERINE_THREONINE-PROTEIN KINASE TOXIN HIPA"/>
    <property type="match status" value="1"/>
</dbReference>
<dbReference type="InterPro" id="IPR012893">
    <property type="entry name" value="HipA-like_C"/>
</dbReference>
<dbReference type="AlphaFoldDB" id="A0A918NHU1"/>
<reference evidence="6" key="1">
    <citation type="journal article" date="2014" name="Int. J. Syst. Evol. Microbiol.">
        <title>Complete genome sequence of Corynebacterium casei LMG S-19264T (=DSM 44701T), isolated from a smear-ripened cheese.</title>
        <authorList>
            <consortium name="US DOE Joint Genome Institute (JGI-PGF)"/>
            <person name="Walter F."/>
            <person name="Albersmeier A."/>
            <person name="Kalinowski J."/>
            <person name="Ruckert C."/>
        </authorList>
    </citation>
    <scope>NUCLEOTIDE SEQUENCE</scope>
    <source>
        <strain evidence="6">KCTC 22169</strain>
    </source>
</reference>
<reference evidence="6" key="2">
    <citation type="submission" date="2020-09" db="EMBL/GenBank/DDBJ databases">
        <authorList>
            <person name="Sun Q."/>
            <person name="Kim S."/>
        </authorList>
    </citation>
    <scope>NUCLEOTIDE SEQUENCE</scope>
    <source>
        <strain evidence="6">KCTC 22169</strain>
    </source>
</reference>
<dbReference type="CDD" id="cd17808">
    <property type="entry name" value="HipA_Ec_like"/>
    <property type="match status" value="1"/>
</dbReference>
<dbReference type="Pfam" id="PF13657">
    <property type="entry name" value="Couple_hipA"/>
    <property type="match status" value="1"/>
</dbReference>
<dbReference type="PANTHER" id="PTHR37419">
    <property type="entry name" value="SERINE/THREONINE-PROTEIN KINASE TOXIN HIPA"/>
    <property type="match status" value="1"/>
</dbReference>
<proteinExistence type="inferred from homology"/>
<feature type="domain" description="HipA N-terminal subdomain 1" evidence="5">
    <location>
        <begin position="4"/>
        <end position="103"/>
    </location>
</feature>
<dbReference type="Proteomes" id="UP000626148">
    <property type="component" value="Unassembled WGS sequence"/>
</dbReference>
<comment type="caution">
    <text evidence="6">The sequence shown here is derived from an EMBL/GenBank/DDBJ whole genome shotgun (WGS) entry which is preliminary data.</text>
</comment>
<keyword evidence="7" id="KW-1185">Reference proteome</keyword>
<dbReference type="GO" id="GO:0004674">
    <property type="term" value="F:protein serine/threonine kinase activity"/>
    <property type="evidence" value="ECO:0007669"/>
    <property type="project" value="TreeGrafter"/>
</dbReference>
<dbReference type="EMBL" id="BMXR01000012">
    <property type="protein sequence ID" value="GGX68534.1"/>
    <property type="molecule type" value="Genomic_DNA"/>
</dbReference>
<evidence type="ECO:0000313" key="6">
    <source>
        <dbReference type="EMBL" id="GGX68534.1"/>
    </source>
</evidence>
<dbReference type="GO" id="GO:0005829">
    <property type="term" value="C:cytosol"/>
    <property type="evidence" value="ECO:0007669"/>
    <property type="project" value="TreeGrafter"/>
</dbReference>
<evidence type="ECO:0000256" key="3">
    <source>
        <dbReference type="ARBA" id="ARBA00022777"/>
    </source>
</evidence>
<evidence type="ECO:0000259" key="5">
    <source>
        <dbReference type="Pfam" id="PF13657"/>
    </source>
</evidence>
<name>A0A918NHU1_9GAMM</name>
<feature type="domain" description="HipA-like C-terminal" evidence="4">
    <location>
        <begin position="148"/>
        <end position="395"/>
    </location>
</feature>
<accession>A0A918NHU1</accession>
<protein>
    <submittedName>
        <fullName evidence="6">Transcriptional regulator</fullName>
    </submittedName>
</protein>
<keyword evidence="2" id="KW-0808">Transferase</keyword>
<dbReference type="InterPro" id="IPR017508">
    <property type="entry name" value="HipA_N1"/>
</dbReference>
<organism evidence="6 7">
    <name type="scientific">Saccharospirillum salsuginis</name>
    <dbReference type="NCBI Taxonomy" id="418750"/>
    <lineage>
        <taxon>Bacteria</taxon>
        <taxon>Pseudomonadati</taxon>
        <taxon>Pseudomonadota</taxon>
        <taxon>Gammaproteobacteria</taxon>
        <taxon>Oceanospirillales</taxon>
        <taxon>Saccharospirillaceae</taxon>
        <taxon>Saccharospirillum</taxon>
    </lineage>
</organism>
<sequence length="434" mass="48931">MANLIVALNGIQVGVLTQGADGSLRFQYLPEWLQMDGARAISLSLPLKKSPHIGSSVFNFFDNLLPDADAIRARMQVRFEAPTRHPFDLLSRIGRDCIGAIQLYPEFMDIPDVRTITADPLDDHDIGRILSRYQEDPLGMNRDTDFRISLAGAQEKTALLWHQNRWQRPVGSTPTSHIFKLPIGLLDQRNIDLRESNENEWLCLRILAAFGMPVANAELARFDDNGVLVVERFDRRWSRDGSWLMRLPQEDFCQALGISPALKYENEGGPGIEAGMKLLLGSQQAHRDRNLFFKAQILFWLMAAIDGHAKNFSLFIKPHTAIEMTPLYDVLSAYPLMAQGSLPPERTKMAMSVKSKNRHYDWPRIEARHFISTAQQVGFSAESAKAMIHDIAERTDIALAQVEAQLPPDFPAHISDPILTGIRRQATKLMDSQP</sequence>
<dbReference type="NCBIfam" id="TIGR03071">
    <property type="entry name" value="couple_hipA"/>
    <property type="match status" value="1"/>
</dbReference>
<evidence type="ECO:0000256" key="1">
    <source>
        <dbReference type="ARBA" id="ARBA00010164"/>
    </source>
</evidence>
<dbReference type="InterPro" id="IPR052028">
    <property type="entry name" value="HipA_Ser/Thr_kinase"/>
</dbReference>
<dbReference type="Pfam" id="PF07804">
    <property type="entry name" value="HipA_C"/>
    <property type="match status" value="1"/>
</dbReference>
<gene>
    <name evidence="6" type="ORF">GCM10007392_40140</name>
</gene>
<evidence type="ECO:0000256" key="2">
    <source>
        <dbReference type="ARBA" id="ARBA00022679"/>
    </source>
</evidence>
<evidence type="ECO:0000259" key="4">
    <source>
        <dbReference type="Pfam" id="PF07804"/>
    </source>
</evidence>
<dbReference type="RefSeq" id="WP_189612080.1">
    <property type="nucleotide sequence ID" value="NZ_BMXR01000012.1"/>
</dbReference>